<organism evidence="3 4">
    <name type="scientific">Francisella frigiditurris</name>
    <dbReference type="NCBI Taxonomy" id="1542390"/>
    <lineage>
        <taxon>Bacteria</taxon>
        <taxon>Pseudomonadati</taxon>
        <taxon>Pseudomonadota</taxon>
        <taxon>Gammaproteobacteria</taxon>
        <taxon>Thiotrichales</taxon>
        <taxon>Francisellaceae</taxon>
        <taxon>Francisella</taxon>
    </lineage>
</organism>
<evidence type="ECO:0000313" key="4">
    <source>
        <dbReference type="Proteomes" id="UP000182521"/>
    </source>
</evidence>
<dbReference type="Proteomes" id="UP000182521">
    <property type="component" value="Chromosome"/>
</dbReference>
<dbReference type="GO" id="GO:0008081">
    <property type="term" value="F:phosphoric diester hydrolase activity"/>
    <property type="evidence" value="ECO:0007669"/>
    <property type="project" value="InterPro"/>
</dbReference>
<dbReference type="PANTHER" id="PTHR46211:SF14">
    <property type="entry name" value="GLYCEROPHOSPHODIESTER PHOSPHODIESTERASE"/>
    <property type="match status" value="1"/>
</dbReference>
<dbReference type="RefSeq" id="WP_071663812.1">
    <property type="nucleotide sequence ID" value="NZ_CP009654.1"/>
</dbReference>
<dbReference type="Pfam" id="PF03009">
    <property type="entry name" value="GDPD"/>
    <property type="match status" value="1"/>
</dbReference>
<reference evidence="4" key="1">
    <citation type="submission" date="2014-10" db="EMBL/GenBank/DDBJ databases">
        <authorList>
            <person name="Kuske C.R."/>
            <person name="Challacombe J.F."/>
            <person name="Daligault H.E."/>
            <person name="Davenport K.W."/>
            <person name="Johnson S.L."/>
            <person name="Siddaramappa S."/>
            <person name="Petersen J.M."/>
        </authorList>
    </citation>
    <scope>NUCLEOTIDE SEQUENCE [LARGE SCALE GENOMIC DNA]</scope>
    <source>
        <strain evidence="4">CA97-1460</strain>
    </source>
</reference>
<accession>A0A1J0KSU4</accession>
<dbReference type="InterPro" id="IPR030395">
    <property type="entry name" value="GP_PDE_dom"/>
</dbReference>
<dbReference type="EMBL" id="CP009654">
    <property type="protein sequence ID" value="APC96770.1"/>
    <property type="molecule type" value="Genomic_DNA"/>
</dbReference>
<dbReference type="PROSITE" id="PS51704">
    <property type="entry name" value="GP_PDE"/>
    <property type="match status" value="1"/>
</dbReference>
<keyword evidence="1" id="KW-0732">Signal</keyword>
<name>A0A1J0KSU4_9GAMM</name>
<dbReference type="Gene3D" id="3.20.20.190">
    <property type="entry name" value="Phosphatidylinositol (PI) phosphodiesterase"/>
    <property type="match status" value="1"/>
</dbReference>
<feature type="domain" description="GP-PDE" evidence="2">
    <location>
        <begin position="23"/>
        <end position="322"/>
    </location>
</feature>
<dbReference type="OrthoDB" id="9795622at2"/>
<dbReference type="SUPFAM" id="SSF51695">
    <property type="entry name" value="PLC-like phosphodiesterases"/>
    <property type="match status" value="1"/>
</dbReference>
<evidence type="ECO:0000313" key="3">
    <source>
        <dbReference type="EMBL" id="APC96770.1"/>
    </source>
</evidence>
<feature type="chain" id="PRO_5009614054" evidence="1">
    <location>
        <begin position="21"/>
        <end position="342"/>
    </location>
</feature>
<dbReference type="AlphaFoldDB" id="A0A1J0KSU4"/>
<dbReference type="KEGG" id="frc:KX01_874"/>
<feature type="signal peptide" evidence="1">
    <location>
        <begin position="1"/>
        <end position="20"/>
    </location>
</feature>
<gene>
    <name evidence="3" type="ORF">KX01_874</name>
</gene>
<evidence type="ECO:0000259" key="2">
    <source>
        <dbReference type="PROSITE" id="PS51704"/>
    </source>
</evidence>
<proteinExistence type="predicted"/>
<keyword evidence="4" id="KW-1185">Reference proteome</keyword>
<dbReference type="CDD" id="cd08567">
    <property type="entry name" value="GDPD_SpGDE_like"/>
    <property type="match status" value="1"/>
</dbReference>
<dbReference type="GO" id="GO:0006629">
    <property type="term" value="P:lipid metabolic process"/>
    <property type="evidence" value="ECO:0007669"/>
    <property type="project" value="InterPro"/>
</dbReference>
<protein>
    <submittedName>
        <fullName evidence="3">Glycerophosphoryl diester phosphodiesterase family protein</fullName>
    </submittedName>
</protein>
<dbReference type="STRING" id="1542390.KX01_874"/>
<sequence length="342" mass="38667">MLKKSIITILLAGSVSSSFADVIDIYAHRGLRPLAPENSLPAYTQAMRIGVDVIDMDVNMTKDKVLVVTHDLTLNPDLTKDKDGNWITEKTPIKDLTLAELQQYTVGYIKPDTATAEMYPNHTGMDNVHMPTLESVINYVKSHVGSRVRLQIEIKTNPYDLTTSWSAEEMAEALNKLLIKTDSTDMVEVQSFEWQALVDLQKLNPRVKTAYLTDHTTEPMNAESDKKMSNYAKWTAPLNPADYNYDYPTMVKKLGGTFWEPYEKDLTKEDVEHAHELGIKVVTWGWTEDAGTDFDYKTISNLIDWKVDGIITDRPAILRGMEASKGLDLPPAYPTLPYPEKY</sequence>
<dbReference type="InterPro" id="IPR017946">
    <property type="entry name" value="PLC-like_Pdiesterase_TIM-brl"/>
</dbReference>
<dbReference type="PROSITE" id="PS50007">
    <property type="entry name" value="PIPLC_X_DOMAIN"/>
    <property type="match status" value="1"/>
</dbReference>
<evidence type="ECO:0000256" key="1">
    <source>
        <dbReference type="SAM" id="SignalP"/>
    </source>
</evidence>
<dbReference type="PANTHER" id="PTHR46211">
    <property type="entry name" value="GLYCEROPHOSPHORYL DIESTER PHOSPHODIESTERASE"/>
    <property type="match status" value="1"/>
</dbReference>